<keyword evidence="10" id="KW-1185">Reference proteome</keyword>
<dbReference type="SUPFAM" id="SSF52833">
    <property type="entry name" value="Thioredoxin-like"/>
    <property type="match status" value="1"/>
</dbReference>
<dbReference type="InterPro" id="IPR036249">
    <property type="entry name" value="Thioredoxin-like_sf"/>
</dbReference>
<dbReference type="FunFam" id="3.40.30.10:FF:000159">
    <property type="entry name" value="Peroxiredoxin"/>
    <property type="match status" value="1"/>
</dbReference>
<dbReference type="CDD" id="cd03013">
    <property type="entry name" value="PRX5_like"/>
    <property type="match status" value="1"/>
</dbReference>
<dbReference type="PANTHER" id="PTHR10430">
    <property type="entry name" value="PEROXIREDOXIN"/>
    <property type="match status" value="1"/>
</dbReference>
<name>A0AA40F2E1_9PEZI</name>
<comment type="similarity">
    <text evidence="1 7">Belongs to the peroxiredoxin family. Prx5 subfamily.</text>
</comment>
<dbReference type="Gene3D" id="3.40.30.10">
    <property type="entry name" value="Glutaredoxin"/>
    <property type="match status" value="1"/>
</dbReference>
<dbReference type="GO" id="GO:0005829">
    <property type="term" value="C:cytosol"/>
    <property type="evidence" value="ECO:0007669"/>
    <property type="project" value="TreeGrafter"/>
</dbReference>
<dbReference type="GO" id="GO:0008379">
    <property type="term" value="F:thioredoxin peroxidase activity"/>
    <property type="evidence" value="ECO:0007669"/>
    <property type="project" value="InterPro"/>
</dbReference>
<evidence type="ECO:0000313" key="10">
    <source>
        <dbReference type="Proteomes" id="UP001172155"/>
    </source>
</evidence>
<dbReference type="InterPro" id="IPR037944">
    <property type="entry name" value="PRX5-like"/>
</dbReference>
<evidence type="ECO:0000256" key="6">
    <source>
        <dbReference type="PIRSR" id="PIRSR637944-1"/>
    </source>
</evidence>
<dbReference type="GO" id="GO:0042744">
    <property type="term" value="P:hydrogen peroxide catabolic process"/>
    <property type="evidence" value="ECO:0007669"/>
    <property type="project" value="TreeGrafter"/>
</dbReference>
<dbReference type="PANTHER" id="PTHR10430:SF39">
    <property type="entry name" value="PEROXISOMAL MEMBRANE ASSOCIATED PROTEIN 20"/>
    <property type="match status" value="1"/>
</dbReference>
<gene>
    <name evidence="9" type="ORF">B0T18DRAFT_487623</name>
</gene>
<evidence type="ECO:0000256" key="2">
    <source>
        <dbReference type="ARBA" id="ARBA00022559"/>
    </source>
</evidence>
<feature type="domain" description="Redoxin" evidence="8">
    <location>
        <begin position="32"/>
        <end position="185"/>
    </location>
</feature>
<protein>
    <submittedName>
        <fullName evidence="9">Redoxin</fullName>
    </submittedName>
</protein>
<evidence type="ECO:0000256" key="1">
    <source>
        <dbReference type="ARBA" id="ARBA00010505"/>
    </source>
</evidence>
<keyword evidence="2 7" id="KW-0575">Peroxidase</keyword>
<evidence type="ECO:0000259" key="8">
    <source>
        <dbReference type="Pfam" id="PF08534"/>
    </source>
</evidence>
<comment type="caution">
    <text evidence="9">The sequence shown here is derived from an EMBL/GenBank/DDBJ whole genome shotgun (WGS) entry which is preliminary data.</text>
</comment>
<dbReference type="GO" id="GO:0005777">
    <property type="term" value="C:peroxisome"/>
    <property type="evidence" value="ECO:0007669"/>
    <property type="project" value="TreeGrafter"/>
</dbReference>
<comment type="function">
    <text evidence="7">Thiol-specific peroxidase that catalyzes the reduction of hydrogen peroxide and organic hydroperoxides to water and alcohols, respectively. Plays a role in cell protection against oxidative stress by detoxifying peroxides.</text>
</comment>
<keyword evidence="3 7" id="KW-0049">Antioxidant</keyword>
<accession>A0AA40F2E1</accession>
<evidence type="ECO:0000256" key="5">
    <source>
        <dbReference type="ARBA" id="ARBA00023284"/>
    </source>
</evidence>
<reference evidence="9" key="1">
    <citation type="submission" date="2023-06" db="EMBL/GenBank/DDBJ databases">
        <title>Genome-scale phylogeny and comparative genomics of the fungal order Sordariales.</title>
        <authorList>
            <consortium name="Lawrence Berkeley National Laboratory"/>
            <person name="Hensen N."/>
            <person name="Bonometti L."/>
            <person name="Westerberg I."/>
            <person name="Brannstrom I.O."/>
            <person name="Guillou S."/>
            <person name="Cros-Aarteil S."/>
            <person name="Calhoun S."/>
            <person name="Haridas S."/>
            <person name="Kuo A."/>
            <person name="Mondo S."/>
            <person name="Pangilinan J."/>
            <person name="Riley R."/>
            <person name="LaButti K."/>
            <person name="Andreopoulos B."/>
            <person name="Lipzen A."/>
            <person name="Chen C."/>
            <person name="Yanf M."/>
            <person name="Daum C."/>
            <person name="Ng V."/>
            <person name="Clum A."/>
            <person name="Steindorff A."/>
            <person name="Ohm R."/>
            <person name="Martin F."/>
            <person name="Silar P."/>
            <person name="Natvig D."/>
            <person name="Lalanne C."/>
            <person name="Gautier V."/>
            <person name="Ament-velasquez S.L."/>
            <person name="Kruys A."/>
            <person name="Hutchinson M.I."/>
            <person name="Powell A.J."/>
            <person name="Barry K."/>
            <person name="Miller A.N."/>
            <person name="Grigoriev I.V."/>
            <person name="Debuchy R."/>
            <person name="Gladieux P."/>
            <person name="Thoren M.H."/>
            <person name="Johannesson H."/>
        </authorList>
    </citation>
    <scope>NUCLEOTIDE SEQUENCE</scope>
    <source>
        <strain evidence="9">SMH3187-1</strain>
    </source>
</reference>
<dbReference type="Pfam" id="PF08534">
    <property type="entry name" value="Redoxin"/>
    <property type="match status" value="1"/>
</dbReference>
<dbReference type="InterPro" id="IPR013740">
    <property type="entry name" value="Redoxin"/>
</dbReference>
<dbReference type="Proteomes" id="UP001172155">
    <property type="component" value="Unassembled WGS sequence"/>
</dbReference>
<dbReference type="EMBL" id="JAUKUD010000003">
    <property type="protein sequence ID" value="KAK0749816.1"/>
    <property type="molecule type" value="Genomic_DNA"/>
</dbReference>
<keyword evidence="5 7" id="KW-0676">Redox-active center</keyword>
<evidence type="ECO:0000256" key="4">
    <source>
        <dbReference type="ARBA" id="ARBA00023002"/>
    </source>
</evidence>
<sequence length="186" mass="19708">MSAPFLRRAAPRLLAQAAQRSAFHTTRAAFIKVGDPLPGLAVLHEGSPGNAVNLAEEAATRNKMIILGVPAAFSPGCSSKHIPSFIQHPKTKEYDEVAVISVNDAFVMKAWGQTLDPTGELGIRFLADPTGQYTKALDMAFDGSAIFGGDRSKRYTLLVEGGKVTSVNVEPDNTGTNVSLADKVLG</sequence>
<dbReference type="GO" id="GO:0005739">
    <property type="term" value="C:mitochondrion"/>
    <property type="evidence" value="ECO:0007669"/>
    <property type="project" value="TreeGrafter"/>
</dbReference>
<proteinExistence type="inferred from homology"/>
<keyword evidence="4 7" id="KW-0560">Oxidoreductase</keyword>
<feature type="active site" description="Cysteine sulfenic acid (-SOH) intermediate" evidence="6">
    <location>
        <position position="77"/>
    </location>
</feature>
<dbReference type="GO" id="GO:0045454">
    <property type="term" value="P:cell redox homeostasis"/>
    <property type="evidence" value="ECO:0007669"/>
    <property type="project" value="TreeGrafter"/>
</dbReference>
<evidence type="ECO:0000256" key="7">
    <source>
        <dbReference type="RuleBase" id="RU366011"/>
    </source>
</evidence>
<dbReference type="AlphaFoldDB" id="A0AA40F2E1"/>
<dbReference type="GO" id="GO:0034599">
    <property type="term" value="P:cellular response to oxidative stress"/>
    <property type="evidence" value="ECO:0007669"/>
    <property type="project" value="InterPro"/>
</dbReference>
<evidence type="ECO:0000256" key="3">
    <source>
        <dbReference type="ARBA" id="ARBA00022862"/>
    </source>
</evidence>
<organism evidence="9 10">
    <name type="scientific">Schizothecium vesticola</name>
    <dbReference type="NCBI Taxonomy" id="314040"/>
    <lineage>
        <taxon>Eukaryota</taxon>
        <taxon>Fungi</taxon>
        <taxon>Dikarya</taxon>
        <taxon>Ascomycota</taxon>
        <taxon>Pezizomycotina</taxon>
        <taxon>Sordariomycetes</taxon>
        <taxon>Sordariomycetidae</taxon>
        <taxon>Sordariales</taxon>
        <taxon>Schizotheciaceae</taxon>
        <taxon>Schizothecium</taxon>
    </lineage>
</organism>
<evidence type="ECO:0000313" key="9">
    <source>
        <dbReference type="EMBL" id="KAK0749816.1"/>
    </source>
</evidence>